<evidence type="ECO:0000256" key="1">
    <source>
        <dbReference type="ARBA" id="ARBA00004651"/>
    </source>
</evidence>
<feature type="chain" id="PRO_5030989636" evidence="7">
    <location>
        <begin position="26"/>
        <end position="192"/>
    </location>
</feature>
<feature type="transmembrane region" description="Helical" evidence="6">
    <location>
        <begin position="165"/>
        <end position="186"/>
    </location>
</feature>
<keyword evidence="10" id="KW-1185">Reference proteome</keyword>
<sequence length="192" mass="19438">MNGMALLAGGLAAAAALLWSPPPRALPHAATGPGGDAETDALPPGLALEMLAAAVSQGASIPRALEAMGRAWSGETGEVLCGVATSLHRGADWHNAWALACAHPRCGGVMGMLSDTLEPAHRHGTSPLPRIEAAVDQIDKTERRLIEERAAKLGVRMLVPTGACFLPAFVLIGVLPVIASFGAGAFGSGALG</sequence>
<dbReference type="InterPro" id="IPR018076">
    <property type="entry name" value="T2SS_GspF_dom"/>
</dbReference>
<proteinExistence type="predicted"/>
<evidence type="ECO:0000313" key="9">
    <source>
        <dbReference type="EMBL" id="NMN00575.1"/>
    </source>
</evidence>
<dbReference type="Pfam" id="PF00482">
    <property type="entry name" value="T2SSF"/>
    <property type="match status" value="1"/>
</dbReference>
<evidence type="ECO:0000313" key="10">
    <source>
        <dbReference type="Proteomes" id="UP000588277"/>
    </source>
</evidence>
<feature type="signal peptide" evidence="7">
    <location>
        <begin position="1"/>
        <end position="25"/>
    </location>
</feature>
<accession>A0A7Y0F1Z4</accession>
<reference evidence="9 10" key="1">
    <citation type="submission" date="2020-02" db="EMBL/GenBank/DDBJ databases">
        <title>Characterization of phylogenetic diversity of novel bifidobacterial species isolated in Czech ZOOs.</title>
        <authorList>
            <person name="Lugli G.A."/>
            <person name="Vera N.B."/>
            <person name="Ventura M."/>
        </authorList>
    </citation>
    <scope>NUCLEOTIDE SEQUENCE [LARGE SCALE GENOMIC DNA]</scope>
    <source>
        <strain evidence="9 10">DSM 109958</strain>
    </source>
</reference>
<dbReference type="GO" id="GO:0005886">
    <property type="term" value="C:plasma membrane"/>
    <property type="evidence" value="ECO:0007669"/>
    <property type="project" value="UniProtKB-SubCell"/>
</dbReference>
<keyword evidence="5 6" id="KW-0472">Membrane</keyword>
<evidence type="ECO:0000256" key="4">
    <source>
        <dbReference type="ARBA" id="ARBA00022989"/>
    </source>
</evidence>
<dbReference type="PANTHER" id="PTHR35007:SF3">
    <property type="entry name" value="POSSIBLE CONSERVED ALANINE RICH MEMBRANE PROTEIN"/>
    <property type="match status" value="1"/>
</dbReference>
<dbReference type="Proteomes" id="UP000588277">
    <property type="component" value="Unassembled WGS sequence"/>
</dbReference>
<evidence type="ECO:0000256" key="6">
    <source>
        <dbReference type="SAM" id="Phobius"/>
    </source>
</evidence>
<evidence type="ECO:0000256" key="5">
    <source>
        <dbReference type="ARBA" id="ARBA00023136"/>
    </source>
</evidence>
<evidence type="ECO:0000256" key="2">
    <source>
        <dbReference type="ARBA" id="ARBA00022475"/>
    </source>
</evidence>
<dbReference type="AlphaFoldDB" id="A0A7Y0F1Z4"/>
<dbReference type="RefSeq" id="WP_169275709.1">
    <property type="nucleotide sequence ID" value="NZ_JAAIIH010000007.1"/>
</dbReference>
<evidence type="ECO:0000256" key="3">
    <source>
        <dbReference type="ARBA" id="ARBA00022692"/>
    </source>
</evidence>
<keyword evidence="4 6" id="KW-1133">Transmembrane helix</keyword>
<feature type="domain" description="Type II secretion system protein GspF" evidence="8">
    <location>
        <begin position="48"/>
        <end position="174"/>
    </location>
</feature>
<dbReference type="EMBL" id="JAAIIH010000007">
    <property type="protein sequence ID" value="NMN00575.1"/>
    <property type="molecule type" value="Genomic_DNA"/>
</dbReference>
<gene>
    <name evidence="9" type="ORF">G1C96_1154</name>
</gene>
<organism evidence="9 10">
    <name type="scientific">Bifidobacterium moraviense</name>
    <dbReference type="NCBI Taxonomy" id="2675323"/>
    <lineage>
        <taxon>Bacteria</taxon>
        <taxon>Bacillati</taxon>
        <taxon>Actinomycetota</taxon>
        <taxon>Actinomycetes</taxon>
        <taxon>Bifidobacteriales</taxon>
        <taxon>Bifidobacteriaceae</taxon>
        <taxon>Bifidobacterium</taxon>
    </lineage>
</organism>
<protein>
    <submittedName>
        <fullName evidence="9">Type II secretion system protein, pilus assembly</fullName>
    </submittedName>
</protein>
<comment type="caution">
    <text evidence="9">The sequence shown here is derived from an EMBL/GenBank/DDBJ whole genome shotgun (WGS) entry which is preliminary data.</text>
</comment>
<evidence type="ECO:0000256" key="7">
    <source>
        <dbReference type="SAM" id="SignalP"/>
    </source>
</evidence>
<keyword evidence="7" id="KW-0732">Signal</keyword>
<keyword evidence="3 6" id="KW-0812">Transmembrane</keyword>
<comment type="subcellular location">
    <subcellularLocation>
        <location evidence="1">Cell membrane</location>
        <topology evidence="1">Multi-pass membrane protein</topology>
    </subcellularLocation>
</comment>
<keyword evidence="2" id="KW-1003">Cell membrane</keyword>
<dbReference type="PANTHER" id="PTHR35007">
    <property type="entry name" value="INTEGRAL MEMBRANE PROTEIN-RELATED"/>
    <property type="match status" value="1"/>
</dbReference>
<evidence type="ECO:0000259" key="8">
    <source>
        <dbReference type="Pfam" id="PF00482"/>
    </source>
</evidence>
<name>A0A7Y0F1Z4_9BIFI</name>